<feature type="signal peptide" evidence="7">
    <location>
        <begin position="1"/>
        <end position="29"/>
    </location>
</feature>
<evidence type="ECO:0000256" key="4">
    <source>
        <dbReference type="ARBA" id="ARBA00023088"/>
    </source>
</evidence>
<keyword evidence="10" id="KW-1185">Reference proteome</keyword>
<sequence>MVRPHPMTAALAAAAISASAFMPTVPVNAAEGAAAKAVCPPAAQNKADHERLALEKEHTDAVSMCLDGQKNMRLFTKADLASGNGQRLAPEDVAFHVTDALKTQVPAEGFEFTGAAGKDAWMIPETQNHDGIWAGWNTEEIREGMVDGDHVTMRLNQKKSSLPEGAQVEIFQAGLFGTKRILSSSDPKHASFDQSLGAHVHANWTFTKPGVYRLVFSAEATVDGKKTADEKEYVFAVGQSGIDELKKPTDDSDGQPNPDNPDGTQPPSGPGGGTSGPGEGQAPNQPNPPTDSGTPELAPDTVKVTKDKDSYKLGDQPKLTAKAGAKTDVQIQWQTKQRGDSWRSYQGAAGNTLVLPKLTDDYRDMQVRALAVAKTGAQTVSEPVTIDIEGKEQNKQAGKKDAESNGAPSAGGTAAAPAAPGAQPAAQPAGSAPQPCVPDASAGGGAGGDAAGSAGASGGSSAGGTNGAGAQGSTAPKGQRVRAEAGHFDFGARLIGGQASAQVKDDRTAPPVWRNPDDVEFIIGQAAKKPVPAGYEFLGAAGSQVYMISQQQEDRVPWLGWNTQDPEIMNRASKVTMTLTNVSGPGQMHVFLGGSGLGGGSATRVFSKAGDSYQVPVGTHQHGFWAFTKPGNYTATIRFTVALKSGGTTTADGTLHFNVGGGAQAGGSIKADQQSAEGQQPAGEQPTDGATPQTGEQIADDSASPAREPTGDPCALPRTGVNGSGATGAVGLGLLTVGAAAVWIQRRRTSK</sequence>
<dbReference type="InterPro" id="IPR019931">
    <property type="entry name" value="LPXTG_anchor"/>
</dbReference>
<name>A0A150H7C5_9MICO</name>
<dbReference type="AlphaFoldDB" id="A0A150H7C5"/>
<evidence type="ECO:0000313" key="10">
    <source>
        <dbReference type="Proteomes" id="UP000243589"/>
    </source>
</evidence>
<proteinExistence type="predicted"/>
<feature type="transmembrane region" description="Helical" evidence="6">
    <location>
        <begin position="723"/>
        <end position="744"/>
    </location>
</feature>
<dbReference type="EMBL" id="LQQC01000010">
    <property type="protein sequence ID" value="KXZ57904.1"/>
    <property type="molecule type" value="Genomic_DNA"/>
</dbReference>
<feature type="compositionally biased region" description="Basic and acidic residues" evidence="5">
    <location>
        <begin position="388"/>
        <end position="403"/>
    </location>
</feature>
<dbReference type="RefSeq" id="WP_157452707.1">
    <property type="nucleotide sequence ID" value="NZ_LQQC01000010.1"/>
</dbReference>
<dbReference type="PATRIC" id="fig|479117.4.peg.935"/>
<keyword evidence="6" id="KW-0812">Transmembrane</keyword>
<keyword evidence="6" id="KW-1133">Transmembrane helix</keyword>
<dbReference type="NCBIfam" id="TIGR01167">
    <property type="entry name" value="LPXTG_anchor"/>
    <property type="match status" value="1"/>
</dbReference>
<protein>
    <recommendedName>
        <fullName evidence="8">Gram-positive cocci surface proteins LPxTG domain-containing protein</fullName>
    </recommendedName>
</protein>
<keyword evidence="4" id="KW-0572">Peptidoglycan-anchor</keyword>
<evidence type="ECO:0000256" key="6">
    <source>
        <dbReference type="SAM" id="Phobius"/>
    </source>
</evidence>
<accession>A0A150H7C5</accession>
<dbReference type="NCBIfam" id="TIGR03769">
    <property type="entry name" value="P_ac_wall_RPT"/>
    <property type="match status" value="2"/>
</dbReference>
<keyword evidence="3 7" id="KW-0732">Signal</keyword>
<feature type="region of interest" description="Disordered" evidence="5">
    <location>
        <begin position="239"/>
        <end position="300"/>
    </location>
</feature>
<keyword evidence="1" id="KW-0134">Cell wall</keyword>
<evidence type="ECO:0000313" key="9">
    <source>
        <dbReference type="EMBL" id="KXZ57904.1"/>
    </source>
</evidence>
<dbReference type="NCBIfam" id="TIGR03773">
    <property type="entry name" value="anch_rpt_wall"/>
    <property type="match status" value="1"/>
</dbReference>
<dbReference type="PROSITE" id="PS50847">
    <property type="entry name" value="GRAM_POS_ANCHORING"/>
    <property type="match status" value="1"/>
</dbReference>
<dbReference type="Proteomes" id="UP000243589">
    <property type="component" value="Unassembled WGS sequence"/>
</dbReference>
<evidence type="ECO:0000256" key="5">
    <source>
        <dbReference type="SAM" id="MobiDB-lite"/>
    </source>
</evidence>
<feature type="compositionally biased region" description="Gly residues" evidence="5">
    <location>
        <begin position="442"/>
        <end position="470"/>
    </location>
</feature>
<dbReference type="NCBIfam" id="NF038134">
    <property type="entry name" value="choice_anch_M"/>
    <property type="match status" value="2"/>
</dbReference>
<evidence type="ECO:0000256" key="3">
    <source>
        <dbReference type="ARBA" id="ARBA00022729"/>
    </source>
</evidence>
<feature type="chain" id="PRO_5007562419" description="Gram-positive cocci surface proteins LPxTG domain-containing protein" evidence="7">
    <location>
        <begin position="30"/>
        <end position="751"/>
    </location>
</feature>
<organism evidence="9 10">
    <name type="scientific">Brevibacterium ravenspurgense</name>
    <dbReference type="NCBI Taxonomy" id="479117"/>
    <lineage>
        <taxon>Bacteria</taxon>
        <taxon>Bacillati</taxon>
        <taxon>Actinomycetota</taxon>
        <taxon>Actinomycetes</taxon>
        <taxon>Micrococcales</taxon>
        <taxon>Brevibacteriaceae</taxon>
        <taxon>Brevibacterium</taxon>
    </lineage>
</organism>
<feature type="region of interest" description="Disordered" evidence="5">
    <location>
        <begin position="665"/>
        <end position="720"/>
    </location>
</feature>
<feature type="region of interest" description="Disordered" evidence="5">
    <location>
        <begin position="383"/>
        <end position="481"/>
    </location>
</feature>
<dbReference type="InterPro" id="IPR022435">
    <property type="entry name" value="Surface-anchored_actinobac"/>
</dbReference>
<feature type="compositionally biased region" description="Low complexity" evidence="5">
    <location>
        <begin position="406"/>
        <end position="434"/>
    </location>
</feature>
<gene>
    <name evidence="9" type="ORF">Bravens_00935</name>
</gene>
<evidence type="ECO:0000256" key="7">
    <source>
        <dbReference type="SAM" id="SignalP"/>
    </source>
</evidence>
<comment type="caution">
    <text evidence="9">The sequence shown here is derived from an EMBL/GenBank/DDBJ whole genome shotgun (WGS) entry which is preliminary data.</text>
</comment>
<evidence type="ECO:0000256" key="2">
    <source>
        <dbReference type="ARBA" id="ARBA00022525"/>
    </source>
</evidence>
<dbReference type="InterPro" id="IPR022395">
    <property type="entry name" value="CHP03773_ABC_transptr-like"/>
</dbReference>
<feature type="domain" description="Gram-positive cocci surface proteins LPxTG" evidence="8">
    <location>
        <begin position="716"/>
        <end position="751"/>
    </location>
</feature>
<evidence type="ECO:0000259" key="8">
    <source>
        <dbReference type="PROSITE" id="PS50847"/>
    </source>
</evidence>
<reference evidence="9 10" key="1">
    <citation type="submission" date="2016-01" db="EMBL/GenBank/DDBJ databases">
        <title>Use of Whole Genome Sequencing to ascertain that Brevibacterium massiliense (Roux, Raoult 2009) is a later heterotypic synonym of Brevibacterium ravenspurgense (Mages 2008).</title>
        <authorList>
            <person name="Bernier A.-M."/>
            <person name="Burdz T."/>
            <person name="Huynh C."/>
            <person name="Pachecho A.L."/>
            <person name="Wiebe D."/>
            <person name="Bonner C."/>
            <person name="Bernard K."/>
        </authorList>
    </citation>
    <scope>NUCLEOTIDE SEQUENCE [LARGE SCALE GENOMIC DNA]</scope>
    <source>
        <strain evidence="9 10">CCUG56047</strain>
    </source>
</reference>
<evidence type="ECO:0000256" key="1">
    <source>
        <dbReference type="ARBA" id="ARBA00022512"/>
    </source>
</evidence>
<keyword evidence="6" id="KW-0472">Membrane</keyword>
<feature type="compositionally biased region" description="Gly residues" evidence="5">
    <location>
        <begin position="270"/>
        <end position="279"/>
    </location>
</feature>
<keyword evidence="2" id="KW-0964">Secreted</keyword>